<comment type="cofactor">
    <cofactor evidence="1">
        <name>pyridoxal 5'-phosphate</name>
        <dbReference type="ChEBI" id="CHEBI:597326"/>
    </cofactor>
</comment>
<accession>A0A1I5UYP8</accession>
<keyword evidence="8" id="KW-1185">Reference proteome</keyword>
<dbReference type="CDD" id="cd00609">
    <property type="entry name" value="AAT_like"/>
    <property type="match status" value="1"/>
</dbReference>
<comment type="similarity">
    <text evidence="5">Belongs to the class-II pyridoxal-phosphate-dependent aminotransferase family. MalY/PatB cystathionine beta-lyase subfamily.</text>
</comment>
<dbReference type="PANTHER" id="PTHR43525">
    <property type="entry name" value="PROTEIN MALY"/>
    <property type="match status" value="1"/>
</dbReference>
<evidence type="ECO:0000259" key="6">
    <source>
        <dbReference type="Pfam" id="PF00155"/>
    </source>
</evidence>
<evidence type="ECO:0000256" key="5">
    <source>
        <dbReference type="ARBA" id="ARBA00037974"/>
    </source>
</evidence>
<dbReference type="Pfam" id="PF00155">
    <property type="entry name" value="Aminotran_1_2"/>
    <property type="match status" value="1"/>
</dbReference>
<sequence>MNIFDEIIERHNTESYKWDFFNDPADTIPMPVADMDFRAPEPVLQALREVTEHGVMGYSIVPEELGEVLQKRLENLYGWKTEKDWFVWIPGLVPALTATCKAIGEATDAIITPIPVYHPFHLAPKWVGKTLQTFPMKLENNRWTFDFEALEANITENTKLFMLCNPHNPAGTVFTKAELERLADICAKHNIVICSDEIHCDLILDETKPHIPIAGLSQTAADLTITLMAPSKTFNIAGLGFSVAIISNPELRSQFEAAKMGFFPPLSRYSIKAALAAYRDSKEWHDALLKYLKINHDLLIERINALPGLTMYPHEATYLAWIQSDYPDILEKLLAHGVRVIDGSTFMGKGFFRLNFACPKSVLEEAISRIEKAIIG</sequence>
<dbReference type="EMBL" id="FOXH01000008">
    <property type="protein sequence ID" value="SFQ00361.1"/>
    <property type="molecule type" value="Genomic_DNA"/>
</dbReference>
<dbReference type="EC" id="4.4.1.13" evidence="2"/>
<evidence type="ECO:0000256" key="1">
    <source>
        <dbReference type="ARBA" id="ARBA00001933"/>
    </source>
</evidence>
<dbReference type="STRING" id="1079859.SAMN04515674_108119"/>
<name>A0A1I5UYP8_9BACT</name>
<keyword evidence="4 7" id="KW-0456">Lyase</keyword>
<keyword evidence="3" id="KW-0663">Pyridoxal phosphate</keyword>
<feature type="domain" description="Aminotransferase class I/classII large" evidence="6">
    <location>
        <begin position="41"/>
        <end position="370"/>
    </location>
</feature>
<dbReference type="InterPro" id="IPR027619">
    <property type="entry name" value="C-S_lyase_PatB-like"/>
</dbReference>
<dbReference type="InterPro" id="IPR051798">
    <property type="entry name" value="Class-II_PLP-Dep_Aminotrans"/>
</dbReference>
<dbReference type="NCBIfam" id="TIGR04350">
    <property type="entry name" value="C_S_lyase_PatB"/>
    <property type="match status" value="1"/>
</dbReference>
<evidence type="ECO:0000313" key="8">
    <source>
        <dbReference type="Proteomes" id="UP000199306"/>
    </source>
</evidence>
<dbReference type="InterPro" id="IPR015421">
    <property type="entry name" value="PyrdxlP-dep_Trfase_major"/>
</dbReference>
<dbReference type="RefSeq" id="WP_092017960.1">
    <property type="nucleotide sequence ID" value="NZ_FOXH01000008.1"/>
</dbReference>
<dbReference type="PANTHER" id="PTHR43525:SF1">
    <property type="entry name" value="PROTEIN MALY"/>
    <property type="match status" value="1"/>
</dbReference>
<dbReference type="GO" id="GO:0047804">
    <property type="term" value="F:cysteine-S-conjugate beta-lyase activity"/>
    <property type="evidence" value="ECO:0007669"/>
    <property type="project" value="UniProtKB-EC"/>
</dbReference>
<dbReference type="AlphaFoldDB" id="A0A1I5UYP8"/>
<proteinExistence type="inferred from homology"/>
<reference evidence="7 8" key="1">
    <citation type="submission" date="2016-10" db="EMBL/GenBank/DDBJ databases">
        <authorList>
            <person name="de Groot N.N."/>
        </authorList>
    </citation>
    <scope>NUCLEOTIDE SEQUENCE [LARGE SCALE GENOMIC DNA]</scope>
    <source>
        <strain evidence="8">E92,LMG 26720,CCM 7988</strain>
    </source>
</reference>
<dbReference type="GO" id="GO:0030170">
    <property type="term" value="F:pyridoxal phosphate binding"/>
    <property type="evidence" value="ECO:0007669"/>
    <property type="project" value="InterPro"/>
</dbReference>
<evidence type="ECO:0000256" key="2">
    <source>
        <dbReference type="ARBA" id="ARBA00012224"/>
    </source>
</evidence>
<evidence type="ECO:0000256" key="4">
    <source>
        <dbReference type="ARBA" id="ARBA00023239"/>
    </source>
</evidence>
<dbReference type="InterPro" id="IPR015422">
    <property type="entry name" value="PyrdxlP-dep_Trfase_small"/>
</dbReference>
<gene>
    <name evidence="7" type="ORF">SAMN04515674_108119</name>
</gene>
<organism evidence="7 8">
    <name type="scientific">Pseudarcicella hirudinis</name>
    <dbReference type="NCBI Taxonomy" id="1079859"/>
    <lineage>
        <taxon>Bacteria</taxon>
        <taxon>Pseudomonadati</taxon>
        <taxon>Bacteroidota</taxon>
        <taxon>Cytophagia</taxon>
        <taxon>Cytophagales</taxon>
        <taxon>Flectobacillaceae</taxon>
        <taxon>Pseudarcicella</taxon>
    </lineage>
</organism>
<dbReference type="SUPFAM" id="SSF53383">
    <property type="entry name" value="PLP-dependent transferases"/>
    <property type="match status" value="1"/>
</dbReference>
<evidence type="ECO:0000313" key="7">
    <source>
        <dbReference type="EMBL" id="SFQ00361.1"/>
    </source>
</evidence>
<evidence type="ECO:0000256" key="3">
    <source>
        <dbReference type="ARBA" id="ARBA00022898"/>
    </source>
</evidence>
<dbReference type="Proteomes" id="UP000199306">
    <property type="component" value="Unassembled WGS sequence"/>
</dbReference>
<dbReference type="Gene3D" id="3.40.640.10">
    <property type="entry name" value="Type I PLP-dependent aspartate aminotransferase-like (Major domain)"/>
    <property type="match status" value="1"/>
</dbReference>
<dbReference type="InterPro" id="IPR004839">
    <property type="entry name" value="Aminotransferase_I/II_large"/>
</dbReference>
<protein>
    <recommendedName>
        <fullName evidence="2">cysteine-S-conjugate beta-lyase</fullName>
        <ecNumber evidence="2">4.4.1.13</ecNumber>
    </recommendedName>
</protein>
<dbReference type="Gene3D" id="3.90.1150.10">
    <property type="entry name" value="Aspartate Aminotransferase, domain 1"/>
    <property type="match status" value="1"/>
</dbReference>
<dbReference type="InterPro" id="IPR015424">
    <property type="entry name" value="PyrdxlP-dep_Trfase"/>
</dbReference>
<dbReference type="OrthoDB" id="9802872at2"/>